<dbReference type="SUPFAM" id="SSF51735">
    <property type="entry name" value="NAD(P)-binding Rossmann-fold domains"/>
    <property type="match status" value="1"/>
</dbReference>
<evidence type="ECO:0000313" key="5">
    <source>
        <dbReference type="Proteomes" id="UP000033647"/>
    </source>
</evidence>
<dbReference type="OrthoDB" id="5371740at2759"/>
<evidence type="ECO:0000256" key="3">
    <source>
        <dbReference type="ARBA" id="ARBA00023002"/>
    </source>
</evidence>
<dbReference type="Pfam" id="PF00106">
    <property type="entry name" value="adh_short"/>
    <property type="match status" value="1"/>
</dbReference>
<keyword evidence="3" id="KW-0560">Oxidoreductase</keyword>
<dbReference type="InterPro" id="IPR002347">
    <property type="entry name" value="SDR_fam"/>
</dbReference>
<keyword evidence="2" id="KW-0521">NADP</keyword>
<comment type="caution">
    <text evidence="4">The sequence shown here is derived from an EMBL/GenBank/DDBJ whole genome shotgun (WGS) entry which is preliminary data.</text>
</comment>
<gene>
    <name evidence="4" type="ORF">TI39_contig4106g00006</name>
</gene>
<dbReference type="InterPro" id="IPR036291">
    <property type="entry name" value="NAD(P)-bd_dom_sf"/>
</dbReference>
<dbReference type="GO" id="GO:0016491">
    <property type="term" value="F:oxidoreductase activity"/>
    <property type="evidence" value="ECO:0007669"/>
    <property type="project" value="UniProtKB-KW"/>
</dbReference>
<evidence type="ECO:0000256" key="2">
    <source>
        <dbReference type="ARBA" id="ARBA00022857"/>
    </source>
</evidence>
<dbReference type="PRINTS" id="PR00081">
    <property type="entry name" value="GDHRDH"/>
</dbReference>
<accession>A0A0F4GDM6</accession>
<protein>
    <submittedName>
        <fullName evidence="4">Short chain dehydrogenase/ reductase like protein</fullName>
    </submittedName>
</protein>
<evidence type="ECO:0000256" key="1">
    <source>
        <dbReference type="ARBA" id="ARBA00006484"/>
    </source>
</evidence>
<dbReference type="EMBL" id="LAFY01004066">
    <property type="protein sequence ID" value="KJX95528.1"/>
    <property type="molecule type" value="Genomic_DNA"/>
</dbReference>
<comment type="similarity">
    <text evidence="1">Belongs to the short-chain dehydrogenases/reductases (SDR) family.</text>
</comment>
<dbReference type="PANTHER" id="PTHR43180">
    <property type="entry name" value="3-OXOACYL-(ACYL-CARRIER-PROTEIN) REDUCTASE (AFU_ORTHOLOGUE AFUA_6G11210)"/>
    <property type="match status" value="1"/>
</dbReference>
<dbReference type="STRING" id="1047168.A0A0F4GDM6"/>
<organism evidence="4 5">
    <name type="scientific">Zymoseptoria brevis</name>
    <dbReference type="NCBI Taxonomy" id="1047168"/>
    <lineage>
        <taxon>Eukaryota</taxon>
        <taxon>Fungi</taxon>
        <taxon>Dikarya</taxon>
        <taxon>Ascomycota</taxon>
        <taxon>Pezizomycotina</taxon>
        <taxon>Dothideomycetes</taxon>
        <taxon>Dothideomycetidae</taxon>
        <taxon>Mycosphaerellales</taxon>
        <taxon>Mycosphaerellaceae</taxon>
        <taxon>Zymoseptoria</taxon>
    </lineage>
</organism>
<dbReference type="Proteomes" id="UP000033647">
    <property type="component" value="Unassembled WGS sequence"/>
</dbReference>
<name>A0A0F4GDM6_9PEZI</name>
<keyword evidence="5" id="KW-1185">Reference proteome</keyword>
<sequence length="297" mass="32123">MATPSMPISPEATFDRSALAGKSVIITGGASGIGEASMRAFVAAGAFVTFGDIAIDLAVALVKELGSEKVAFVPCNVTVWADQVKLFKTAREMSPSKTIDIVFANAGLVKHDDLYHQKDGDDGDPIEPDLTTLNVNVIGVAYTAKLAMFYFPKQPEGEGRDRCFLVTSSISGYIDHPENPQYNTSKWGVRGLMRSLRSTGARQGMRANLIAPWVTATRIMTDEQKAAALAYGVVFAEIEDIASAVLHLASDRAINGRALANVPRDMHPRGYIDLKKDDAEDDLLKELLKYAPNPPKH</sequence>
<dbReference type="InterPro" id="IPR020904">
    <property type="entry name" value="Sc_DH/Rdtase_CS"/>
</dbReference>
<dbReference type="PANTHER" id="PTHR43180:SF31">
    <property type="entry name" value="CHAIN DEHYDROGENASE_REDUCTASE, PUTATIVE (AFU_ORTHOLOGUE AFUA_2G16570)-RELATED"/>
    <property type="match status" value="1"/>
</dbReference>
<evidence type="ECO:0000313" key="4">
    <source>
        <dbReference type="EMBL" id="KJX95528.1"/>
    </source>
</evidence>
<dbReference type="AlphaFoldDB" id="A0A0F4GDM6"/>
<dbReference type="PROSITE" id="PS00061">
    <property type="entry name" value="ADH_SHORT"/>
    <property type="match status" value="1"/>
</dbReference>
<dbReference type="Gene3D" id="3.40.50.720">
    <property type="entry name" value="NAD(P)-binding Rossmann-like Domain"/>
    <property type="match status" value="1"/>
</dbReference>
<reference evidence="4 5" key="1">
    <citation type="submission" date="2015-03" db="EMBL/GenBank/DDBJ databases">
        <title>RNA-seq based gene annotation and comparative genomics of four Zymoseptoria species reveal species-specific pathogenicity related genes and transposable element activity.</title>
        <authorList>
            <person name="Grandaubert J."/>
            <person name="Bhattacharyya A."/>
            <person name="Stukenbrock E.H."/>
        </authorList>
    </citation>
    <scope>NUCLEOTIDE SEQUENCE [LARGE SCALE GENOMIC DNA]</scope>
    <source>
        <strain evidence="4 5">Zb18110</strain>
    </source>
</reference>
<proteinExistence type="inferred from homology"/>